<dbReference type="AlphaFoldDB" id="A0A232EKW2"/>
<accession>A0A232EKW2</accession>
<dbReference type="EMBL" id="NNAY01003701">
    <property type="protein sequence ID" value="OXU18985.1"/>
    <property type="molecule type" value="Genomic_DNA"/>
</dbReference>
<feature type="region of interest" description="Disordered" evidence="1">
    <location>
        <begin position="1"/>
        <end position="29"/>
    </location>
</feature>
<protein>
    <submittedName>
        <fullName evidence="2">Uncharacterized protein</fullName>
    </submittedName>
</protein>
<gene>
    <name evidence="2" type="ORF">TSAR_002845</name>
</gene>
<keyword evidence="3" id="KW-1185">Reference proteome</keyword>
<name>A0A232EKW2_9HYME</name>
<evidence type="ECO:0000256" key="1">
    <source>
        <dbReference type="SAM" id="MobiDB-lite"/>
    </source>
</evidence>
<evidence type="ECO:0000313" key="2">
    <source>
        <dbReference type="EMBL" id="OXU18985.1"/>
    </source>
</evidence>
<sequence length="64" mass="6946">MAIARRSSRIPEDDAKPPGAVSSNRHAGSADITATQGFCWVTLALCPRVMLFSSVSGSHLWFQR</sequence>
<reference evidence="2 3" key="1">
    <citation type="journal article" date="2017" name="Curr. Biol.">
        <title>The Evolution of Venom by Co-option of Single-Copy Genes.</title>
        <authorList>
            <person name="Martinson E.O."/>
            <person name="Mrinalini"/>
            <person name="Kelkar Y.D."/>
            <person name="Chang C.H."/>
            <person name="Werren J.H."/>
        </authorList>
    </citation>
    <scope>NUCLEOTIDE SEQUENCE [LARGE SCALE GENOMIC DNA]</scope>
    <source>
        <strain evidence="2 3">Alberta</strain>
        <tissue evidence="2">Whole body</tissue>
    </source>
</reference>
<comment type="caution">
    <text evidence="2">The sequence shown here is derived from an EMBL/GenBank/DDBJ whole genome shotgun (WGS) entry which is preliminary data.</text>
</comment>
<organism evidence="2 3">
    <name type="scientific">Trichomalopsis sarcophagae</name>
    <dbReference type="NCBI Taxonomy" id="543379"/>
    <lineage>
        <taxon>Eukaryota</taxon>
        <taxon>Metazoa</taxon>
        <taxon>Ecdysozoa</taxon>
        <taxon>Arthropoda</taxon>
        <taxon>Hexapoda</taxon>
        <taxon>Insecta</taxon>
        <taxon>Pterygota</taxon>
        <taxon>Neoptera</taxon>
        <taxon>Endopterygota</taxon>
        <taxon>Hymenoptera</taxon>
        <taxon>Apocrita</taxon>
        <taxon>Proctotrupomorpha</taxon>
        <taxon>Chalcidoidea</taxon>
        <taxon>Pteromalidae</taxon>
        <taxon>Pteromalinae</taxon>
        <taxon>Trichomalopsis</taxon>
    </lineage>
</organism>
<proteinExistence type="predicted"/>
<evidence type="ECO:0000313" key="3">
    <source>
        <dbReference type="Proteomes" id="UP000215335"/>
    </source>
</evidence>
<dbReference type="Proteomes" id="UP000215335">
    <property type="component" value="Unassembled WGS sequence"/>
</dbReference>